<evidence type="ECO:0008006" key="3">
    <source>
        <dbReference type="Google" id="ProtNLM"/>
    </source>
</evidence>
<dbReference type="Proteomes" id="UP000184335">
    <property type="component" value="Unassembled WGS sequence"/>
</dbReference>
<name>A0A1M6CY67_9FLAO</name>
<dbReference type="EMBL" id="FQYI01000003">
    <property type="protein sequence ID" value="SHI65910.1"/>
    <property type="molecule type" value="Genomic_DNA"/>
</dbReference>
<protein>
    <recommendedName>
        <fullName evidence="3">Lipopolysaccharide biosynthesis protein</fullName>
    </recommendedName>
</protein>
<dbReference type="RefSeq" id="WP_073178730.1">
    <property type="nucleotide sequence ID" value="NZ_FQYI01000003.1"/>
</dbReference>
<organism evidence="1 2">
    <name type="scientific">Cruoricaptor ignavus</name>
    <dbReference type="NCBI Taxonomy" id="1118202"/>
    <lineage>
        <taxon>Bacteria</taxon>
        <taxon>Pseudomonadati</taxon>
        <taxon>Bacteroidota</taxon>
        <taxon>Flavobacteriia</taxon>
        <taxon>Flavobacteriales</taxon>
        <taxon>Weeksellaceae</taxon>
        <taxon>Cruoricaptor</taxon>
    </lineage>
</organism>
<proteinExistence type="predicted"/>
<dbReference type="AlphaFoldDB" id="A0A1M6CY67"/>
<dbReference type="STRING" id="1118202.SAMN05443429_10351"/>
<gene>
    <name evidence="1" type="ORF">SAMN05443429_10351</name>
</gene>
<accession>A0A1M6CY67</accession>
<evidence type="ECO:0000313" key="1">
    <source>
        <dbReference type="EMBL" id="SHI65910.1"/>
    </source>
</evidence>
<sequence>MRLLLMMTSHFGFHEMIRESLEKMGYEVTYLDVPAFRYANFQQRIENFFRKTFFKNKNFKNQLKTNALEENILAELNYPENYFDYCLVIRPDQFTEKIAAQLQHICRKTIAYQWDGFSRFNLPDGLVNRFDVFAIFDKDDYDKYKSRFRNLKLTHNFYFDISKSCEKDLDLVYFGTLDDERKPLLKRFANIANELNFKTYFKLFINNQKKKIEANKNGLIIDNQILSYKKMVKISCRAKCLLDFKFDGHSGLSFRFYEALYFRQKIITNNPTAELVDFYRPNNILIFSNIEELTREKIQEFLSSEYETVEQKIVEKYSFENWWNTIKNL</sequence>
<evidence type="ECO:0000313" key="2">
    <source>
        <dbReference type="Proteomes" id="UP000184335"/>
    </source>
</evidence>
<dbReference type="OrthoDB" id="3251881at2"/>
<keyword evidence="2" id="KW-1185">Reference proteome</keyword>
<reference evidence="1 2" key="1">
    <citation type="submission" date="2016-11" db="EMBL/GenBank/DDBJ databases">
        <authorList>
            <person name="Jaros S."/>
            <person name="Januszkiewicz K."/>
            <person name="Wedrychowicz H."/>
        </authorList>
    </citation>
    <scope>NUCLEOTIDE SEQUENCE [LARGE SCALE GENOMIC DNA]</scope>
    <source>
        <strain evidence="1 2">DSM 25479</strain>
    </source>
</reference>